<dbReference type="PANTHER" id="PTHR30055">
    <property type="entry name" value="HTH-TYPE TRANSCRIPTIONAL REGULATOR RUTR"/>
    <property type="match status" value="1"/>
</dbReference>
<evidence type="ECO:0000256" key="2">
    <source>
        <dbReference type="PROSITE-ProRule" id="PRU00335"/>
    </source>
</evidence>
<evidence type="ECO:0000256" key="1">
    <source>
        <dbReference type="ARBA" id="ARBA00023125"/>
    </source>
</evidence>
<sequence>METSTSLTPKGMVRYKKLLEAAGEVFLEEGFEKAGMNQIIQRSGGSLSTVYKIFGNKEGLFAAVLEYKMALIFEGIEQKIALGEEDLSGFLMAVGSEFLDLVSTQDAVLFHRLIISEGHRDNGKLGKLFLDHAGDKIATLITLRLDAAKAQGKIRVQDTNLASHQFLHALKDPFLFRRVLGVEIDISPEAKARALTQLVGIFCKGL</sequence>
<dbReference type="Proteomes" id="UP000703590">
    <property type="component" value="Unassembled WGS sequence"/>
</dbReference>
<dbReference type="RefSeq" id="WP_205458810.1">
    <property type="nucleotide sequence ID" value="NZ_JAFHKK010000009.1"/>
</dbReference>
<reference evidence="4 5" key="2">
    <citation type="submission" date="2021-02" db="EMBL/GenBank/DDBJ databases">
        <title>Sulfurospirillum tamanensis sp. nov.</title>
        <authorList>
            <person name="Frolova A."/>
            <person name="Merkel A."/>
            <person name="Slobodkin A."/>
        </authorList>
    </citation>
    <scope>NUCLEOTIDE SEQUENCE [LARGE SCALE GENOMIC DNA]</scope>
    <source>
        <strain evidence="4 5">T05b</strain>
    </source>
</reference>
<dbReference type="InterPro" id="IPR001647">
    <property type="entry name" value="HTH_TetR"/>
</dbReference>
<dbReference type="EMBL" id="JAFHKK010000009">
    <property type="protein sequence ID" value="MBN2964261.1"/>
    <property type="molecule type" value="Genomic_DNA"/>
</dbReference>
<gene>
    <name evidence="4" type="ORF">JWV37_05685</name>
</gene>
<protein>
    <submittedName>
        <fullName evidence="4">TetR/AcrR family transcriptional regulator</fullName>
    </submittedName>
</protein>
<dbReference type="PRINTS" id="PR00455">
    <property type="entry name" value="HTHTETR"/>
</dbReference>
<reference evidence="4 5" key="3">
    <citation type="submission" date="2021-02" db="EMBL/GenBank/DDBJ databases">
        <authorList>
            <person name="Merkel A.Y."/>
        </authorList>
    </citation>
    <scope>NUCLEOTIDE SEQUENCE [LARGE SCALE GENOMIC DNA]</scope>
    <source>
        <strain evidence="4 5">T05b</strain>
    </source>
</reference>
<dbReference type="SUPFAM" id="SSF46689">
    <property type="entry name" value="Homeodomain-like"/>
    <property type="match status" value="1"/>
</dbReference>
<dbReference type="PANTHER" id="PTHR30055:SF119">
    <property type="entry name" value="NALC"/>
    <property type="match status" value="1"/>
</dbReference>
<evidence type="ECO:0000313" key="5">
    <source>
        <dbReference type="Proteomes" id="UP000703590"/>
    </source>
</evidence>
<dbReference type="Gene3D" id="1.10.10.60">
    <property type="entry name" value="Homeodomain-like"/>
    <property type="match status" value="1"/>
</dbReference>
<dbReference type="InterPro" id="IPR050109">
    <property type="entry name" value="HTH-type_TetR-like_transc_reg"/>
</dbReference>
<accession>A0ABS2WRG2</accession>
<dbReference type="PROSITE" id="PS50977">
    <property type="entry name" value="HTH_TETR_2"/>
    <property type="match status" value="1"/>
</dbReference>
<comment type="caution">
    <text evidence="4">The sequence shown here is derived from an EMBL/GenBank/DDBJ whole genome shotgun (WGS) entry which is preliminary data.</text>
</comment>
<evidence type="ECO:0000259" key="3">
    <source>
        <dbReference type="PROSITE" id="PS50977"/>
    </source>
</evidence>
<dbReference type="Gene3D" id="1.10.357.10">
    <property type="entry name" value="Tetracycline Repressor, domain 2"/>
    <property type="match status" value="1"/>
</dbReference>
<dbReference type="Pfam" id="PF14246">
    <property type="entry name" value="TetR_C_7"/>
    <property type="match status" value="1"/>
</dbReference>
<organism evidence="4 5">
    <name type="scientific">Sulfurospirillum tamanense</name>
    <dbReference type="NCBI Taxonomy" id="2813362"/>
    <lineage>
        <taxon>Bacteria</taxon>
        <taxon>Pseudomonadati</taxon>
        <taxon>Campylobacterota</taxon>
        <taxon>Epsilonproteobacteria</taxon>
        <taxon>Campylobacterales</taxon>
        <taxon>Sulfurospirillaceae</taxon>
        <taxon>Sulfurospirillum</taxon>
    </lineage>
</organism>
<feature type="domain" description="HTH tetR-type" evidence="3">
    <location>
        <begin position="12"/>
        <end position="72"/>
    </location>
</feature>
<keyword evidence="5" id="KW-1185">Reference proteome</keyword>
<dbReference type="Pfam" id="PF00440">
    <property type="entry name" value="TetR_N"/>
    <property type="match status" value="1"/>
</dbReference>
<feature type="DNA-binding region" description="H-T-H motif" evidence="2">
    <location>
        <begin position="35"/>
        <end position="54"/>
    </location>
</feature>
<proteinExistence type="predicted"/>
<dbReference type="InterPro" id="IPR009057">
    <property type="entry name" value="Homeodomain-like_sf"/>
</dbReference>
<dbReference type="InterPro" id="IPR039536">
    <property type="entry name" value="TetR_C_Proteobacteria"/>
</dbReference>
<reference evidence="5" key="1">
    <citation type="submission" date="2021-02" db="EMBL/GenBank/DDBJ databases">
        <title>Sulfurospirillum tamanensis sp. nov.</title>
        <authorList>
            <person name="Merkel A.Y."/>
        </authorList>
    </citation>
    <scope>NUCLEOTIDE SEQUENCE [LARGE SCALE GENOMIC DNA]</scope>
    <source>
        <strain evidence="5">T05b</strain>
    </source>
</reference>
<keyword evidence="1 2" id="KW-0238">DNA-binding</keyword>
<name>A0ABS2WRG2_9BACT</name>
<evidence type="ECO:0000313" key="4">
    <source>
        <dbReference type="EMBL" id="MBN2964261.1"/>
    </source>
</evidence>